<dbReference type="Proteomes" id="UP000629870">
    <property type="component" value="Unassembled WGS sequence"/>
</dbReference>
<evidence type="ECO:0000313" key="5">
    <source>
        <dbReference type="EMBL" id="MBB6018317.1"/>
    </source>
</evidence>
<reference evidence="5 8" key="2">
    <citation type="submission" date="2020-08" db="EMBL/GenBank/DDBJ databases">
        <title>Genomic Encyclopedia of Type Strains, Phase IV (KMG-IV): sequencing the most valuable type-strain genomes for metagenomic binning, comparative biology and taxonomic classification.</title>
        <authorList>
            <person name="Goeker M."/>
        </authorList>
    </citation>
    <scope>NUCLEOTIDE SEQUENCE [LARGE SCALE GENOMIC DNA]</scope>
    <source>
        <strain evidence="5 8">DSM 12027</strain>
    </source>
</reference>
<sequence length="289" mass="30184">MTQNDDPRTPEPSIPPQHQDRPGTEARLHPAADHGETSYRGSGKLAGKVALITGADSGIGKAVALAFAREGADVVVSYLSEDADAEDTARLVREAGQRALILAGDIGDPAHCQSLVQRTVAEFGGLDVLVNNAAYQNNFKTLAEITPEELERHYRTNVFAIFFLCQAALPHLKPGASIINTSSVQAYQPSPSILAYASTKGAVVTLTKGLAKLLADQGVRVNSVAPGPIWTPLVVQGDADAAPEFGQKTPLGRPGQPADLAATYVLLASADSSYTTGAIYAITGGELTA</sequence>
<dbReference type="SMART" id="SM00822">
    <property type="entry name" value="PKS_KR"/>
    <property type="match status" value="1"/>
</dbReference>
<name>A0A5C4XY61_9DEIO</name>
<evidence type="ECO:0000259" key="4">
    <source>
        <dbReference type="SMART" id="SM00822"/>
    </source>
</evidence>
<evidence type="ECO:0000313" key="8">
    <source>
        <dbReference type="Proteomes" id="UP000629870"/>
    </source>
</evidence>
<dbReference type="RefSeq" id="WP_139404464.1">
    <property type="nucleotide sequence ID" value="NZ_JACHEW010000027.1"/>
</dbReference>
<dbReference type="GO" id="GO:0047936">
    <property type="term" value="F:glucose 1-dehydrogenase [NAD(P)+] activity"/>
    <property type="evidence" value="ECO:0007669"/>
    <property type="project" value="UniProtKB-EC"/>
</dbReference>
<dbReference type="PANTHER" id="PTHR48107:SF16">
    <property type="entry name" value="NADPH-DEPENDENT ALDEHYDE REDUCTASE 1, CHLOROPLASTIC"/>
    <property type="match status" value="1"/>
</dbReference>
<feature type="compositionally biased region" description="Basic and acidic residues" evidence="3">
    <location>
        <begin position="18"/>
        <end position="37"/>
    </location>
</feature>
<dbReference type="OrthoDB" id="9803333at2"/>
<feature type="domain" description="Ketoreductase" evidence="4">
    <location>
        <begin position="48"/>
        <end position="233"/>
    </location>
</feature>
<evidence type="ECO:0000313" key="7">
    <source>
        <dbReference type="Proteomes" id="UP000313988"/>
    </source>
</evidence>
<dbReference type="Proteomes" id="UP000313988">
    <property type="component" value="Unassembled WGS sequence"/>
</dbReference>
<dbReference type="InterPro" id="IPR002347">
    <property type="entry name" value="SDR_fam"/>
</dbReference>
<dbReference type="PROSITE" id="PS00061">
    <property type="entry name" value="ADH_SHORT"/>
    <property type="match status" value="1"/>
</dbReference>
<feature type="region of interest" description="Disordered" evidence="3">
    <location>
        <begin position="1"/>
        <end position="41"/>
    </location>
</feature>
<dbReference type="InterPro" id="IPR057326">
    <property type="entry name" value="KR_dom"/>
</dbReference>
<organism evidence="6 7">
    <name type="scientific">Deinococcus radiopugnans ATCC 19172</name>
    <dbReference type="NCBI Taxonomy" id="585398"/>
    <lineage>
        <taxon>Bacteria</taxon>
        <taxon>Thermotogati</taxon>
        <taxon>Deinococcota</taxon>
        <taxon>Deinococci</taxon>
        <taxon>Deinococcales</taxon>
        <taxon>Deinococcaceae</taxon>
        <taxon>Deinococcus</taxon>
    </lineage>
</organism>
<dbReference type="NCBIfam" id="NF005559">
    <property type="entry name" value="PRK07231.1"/>
    <property type="match status" value="1"/>
</dbReference>
<dbReference type="AlphaFoldDB" id="A0A5C4XY61"/>
<dbReference type="Pfam" id="PF13561">
    <property type="entry name" value="adh_short_C2"/>
    <property type="match status" value="1"/>
</dbReference>
<dbReference type="Gene3D" id="3.40.50.720">
    <property type="entry name" value="NAD(P)-binding Rossmann-like Domain"/>
    <property type="match status" value="1"/>
</dbReference>
<dbReference type="PANTHER" id="PTHR48107">
    <property type="entry name" value="NADPH-DEPENDENT ALDEHYDE REDUCTASE-LIKE PROTEIN, CHLOROPLASTIC-RELATED"/>
    <property type="match status" value="1"/>
</dbReference>
<dbReference type="InterPro" id="IPR020904">
    <property type="entry name" value="Sc_DH/Rdtase_CS"/>
</dbReference>
<dbReference type="EC" id="1.1.1.47" evidence="6"/>
<keyword evidence="2 6" id="KW-0560">Oxidoreductase</keyword>
<protein>
    <submittedName>
        <fullName evidence="6">Glucose 1-dehydrogenase</fullName>
        <ecNumber evidence="6">1.1.1.47</ecNumber>
    </submittedName>
</protein>
<dbReference type="PRINTS" id="PR00080">
    <property type="entry name" value="SDRFAMILY"/>
</dbReference>
<comment type="similarity">
    <text evidence="1">Belongs to the short-chain dehydrogenases/reductases (SDR) family.</text>
</comment>
<dbReference type="PRINTS" id="PR00081">
    <property type="entry name" value="GDHRDH"/>
</dbReference>
<dbReference type="SUPFAM" id="SSF51735">
    <property type="entry name" value="NAD(P)-binding Rossmann-fold domains"/>
    <property type="match status" value="1"/>
</dbReference>
<comment type="caution">
    <text evidence="6">The sequence shown here is derived from an EMBL/GenBank/DDBJ whole genome shotgun (WGS) entry which is preliminary data.</text>
</comment>
<evidence type="ECO:0000256" key="3">
    <source>
        <dbReference type="SAM" id="MobiDB-lite"/>
    </source>
</evidence>
<reference evidence="6 7" key="1">
    <citation type="submission" date="2019-06" db="EMBL/GenBank/DDBJ databases">
        <title>Genome sequence of Deinococcus radiopugnans ATCC 19172.</title>
        <authorList>
            <person name="Maclea K.S."/>
            <person name="Maynard C.R."/>
        </authorList>
    </citation>
    <scope>NUCLEOTIDE SEQUENCE [LARGE SCALE GENOMIC DNA]</scope>
    <source>
        <strain evidence="6 7">ATCC 19172</strain>
    </source>
</reference>
<proteinExistence type="inferred from homology"/>
<dbReference type="FunFam" id="3.40.50.720:FF:000084">
    <property type="entry name" value="Short-chain dehydrogenase reductase"/>
    <property type="match status" value="1"/>
</dbReference>
<evidence type="ECO:0000256" key="2">
    <source>
        <dbReference type="ARBA" id="ARBA00023002"/>
    </source>
</evidence>
<keyword evidence="8" id="KW-1185">Reference proteome</keyword>
<dbReference type="EMBL" id="JACHEW010000027">
    <property type="protein sequence ID" value="MBB6018317.1"/>
    <property type="molecule type" value="Genomic_DNA"/>
</dbReference>
<gene>
    <name evidence="6" type="ORF">FHR04_17160</name>
    <name evidence="5" type="ORF">HNQ04_003595</name>
</gene>
<evidence type="ECO:0000256" key="1">
    <source>
        <dbReference type="ARBA" id="ARBA00006484"/>
    </source>
</evidence>
<accession>A0A5C4XY61</accession>
<evidence type="ECO:0000313" key="6">
    <source>
        <dbReference type="EMBL" id="TNM68064.1"/>
    </source>
</evidence>
<dbReference type="InterPro" id="IPR036291">
    <property type="entry name" value="NAD(P)-bd_dom_sf"/>
</dbReference>
<dbReference type="EMBL" id="VDMO01000025">
    <property type="protein sequence ID" value="TNM68064.1"/>
    <property type="molecule type" value="Genomic_DNA"/>
</dbReference>